<reference evidence="3" key="1">
    <citation type="journal article" date="2007" name="Nature">
        <title>The grapevine genome sequence suggests ancestral hexaploidization in major angiosperm phyla.</title>
        <authorList>
            <consortium name="The French-Italian Public Consortium for Grapevine Genome Characterization."/>
            <person name="Jaillon O."/>
            <person name="Aury J.-M."/>
            <person name="Noel B."/>
            <person name="Policriti A."/>
            <person name="Clepet C."/>
            <person name="Casagrande A."/>
            <person name="Choisne N."/>
            <person name="Aubourg S."/>
            <person name="Vitulo N."/>
            <person name="Jubin C."/>
            <person name="Vezzi A."/>
            <person name="Legeai F."/>
            <person name="Hugueney P."/>
            <person name="Dasilva C."/>
            <person name="Horner D."/>
            <person name="Mica E."/>
            <person name="Jublot D."/>
            <person name="Poulain J."/>
            <person name="Bruyere C."/>
            <person name="Billault A."/>
            <person name="Segurens B."/>
            <person name="Gouyvenoux M."/>
            <person name="Ugarte E."/>
            <person name="Cattonaro F."/>
            <person name="Anthouard V."/>
            <person name="Vico V."/>
            <person name="Del Fabbro C."/>
            <person name="Alaux M."/>
            <person name="Di Gaspero G."/>
            <person name="Dumas V."/>
            <person name="Felice N."/>
            <person name="Paillard S."/>
            <person name="Juman I."/>
            <person name="Moroldo M."/>
            <person name="Scalabrin S."/>
            <person name="Canaguier A."/>
            <person name="Le Clainche I."/>
            <person name="Malacrida G."/>
            <person name="Durand E."/>
            <person name="Pesole G."/>
            <person name="Laucou V."/>
            <person name="Chatelet P."/>
            <person name="Merdinoglu D."/>
            <person name="Delledonne M."/>
            <person name="Pezzotti M."/>
            <person name="Lecharny A."/>
            <person name="Scarpelli C."/>
            <person name="Artiguenave F."/>
            <person name="Pe M.E."/>
            <person name="Valle G."/>
            <person name="Morgante M."/>
            <person name="Caboche M."/>
            <person name="Adam-Blondon A.-F."/>
            <person name="Weissenbach J."/>
            <person name="Quetier F."/>
            <person name="Wincker P."/>
        </authorList>
    </citation>
    <scope>NUCLEOTIDE SEQUENCE [LARGE SCALE GENOMIC DNA]</scope>
    <source>
        <strain evidence="3">cv. Pinot noir / PN40024</strain>
    </source>
</reference>
<organism evidence="2 3">
    <name type="scientific">Vitis vinifera</name>
    <name type="common">Grape</name>
    <dbReference type="NCBI Taxonomy" id="29760"/>
    <lineage>
        <taxon>Eukaryota</taxon>
        <taxon>Viridiplantae</taxon>
        <taxon>Streptophyta</taxon>
        <taxon>Embryophyta</taxon>
        <taxon>Tracheophyta</taxon>
        <taxon>Spermatophyta</taxon>
        <taxon>Magnoliopsida</taxon>
        <taxon>eudicotyledons</taxon>
        <taxon>Gunneridae</taxon>
        <taxon>Pentapetalae</taxon>
        <taxon>rosids</taxon>
        <taxon>Vitales</taxon>
        <taxon>Vitaceae</taxon>
        <taxon>Viteae</taxon>
        <taxon>Vitis</taxon>
    </lineage>
</organism>
<dbReference type="InParanoid" id="F6HF65"/>
<dbReference type="Proteomes" id="UP000009183">
    <property type="component" value="Chromosome 1"/>
</dbReference>
<dbReference type="AlphaFoldDB" id="F6HF65"/>
<dbReference type="EMBL" id="FN595752">
    <property type="protein sequence ID" value="CCB51021.1"/>
    <property type="molecule type" value="Genomic_DNA"/>
</dbReference>
<keyword evidence="1" id="KW-0812">Transmembrane</keyword>
<name>F6HF65_VITVI</name>
<keyword evidence="1" id="KW-0472">Membrane</keyword>
<proteinExistence type="predicted"/>
<sequence>MRKAVLEIGWMNMDNPISLIQSHCRSFDQDVLINPVLLPICIATFLPNFDLRLYLELMGWILLIGLIHFFPYRLSFYPLSSLSLSGCVSQE</sequence>
<evidence type="ECO:0000313" key="3">
    <source>
        <dbReference type="Proteomes" id="UP000009183"/>
    </source>
</evidence>
<gene>
    <name evidence="2" type="ordered locus">VIT_01s0011g01500</name>
</gene>
<keyword evidence="3" id="KW-1185">Reference proteome</keyword>
<evidence type="ECO:0000256" key="1">
    <source>
        <dbReference type="SAM" id="Phobius"/>
    </source>
</evidence>
<keyword evidence="1" id="KW-1133">Transmembrane helix</keyword>
<dbReference type="PaxDb" id="29760-VIT_01s0011g01500.t01"/>
<dbReference type="HOGENOM" id="CLU_2431442_0_0_1"/>
<protein>
    <submittedName>
        <fullName evidence="2">Uncharacterized protein</fullName>
    </submittedName>
</protein>
<evidence type="ECO:0000313" key="2">
    <source>
        <dbReference type="EMBL" id="CCB51021.1"/>
    </source>
</evidence>
<accession>F6HF65</accession>
<feature type="transmembrane region" description="Helical" evidence="1">
    <location>
        <begin position="53"/>
        <end position="72"/>
    </location>
</feature>